<dbReference type="EMBL" id="NTRR01000120">
    <property type="protein sequence ID" value="PFE06382.1"/>
    <property type="molecule type" value="Genomic_DNA"/>
</dbReference>
<feature type="compositionally biased region" description="Basic and acidic residues" evidence="1">
    <location>
        <begin position="321"/>
        <end position="343"/>
    </location>
</feature>
<gene>
    <name evidence="3" type="ORF">CN307_32875</name>
</gene>
<evidence type="ECO:0000313" key="4">
    <source>
        <dbReference type="Proteomes" id="UP000220032"/>
    </source>
</evidence>
<accession>A0A2A8ZPZ5</accession>
<dbReference type="RefSeq" id="WP_098344282.1">
    <property type="nucleotide sequence ID" value="NZ_NTRR01000120.1"/>
</dbReference>
<organism evidence="3 4">
    <name type="scientific">Bacillus cereus</name>
    <dbReference type="NCBI Taxonomy" id="1396"/>
    <lineage>
        <taxon>Bacteria</taxon>
        <taxon>Bacillati</taxon>
        <taxon>Bacillota</taxon>
        <taxon>Bacilli</taxon>
        <taxon>Bacillales</taxon>
        <taxon>Bacillaceae</taxon>
        <taxon>Bacillus</taxon>
        <taxon>Bacillus cereus group</taxon>
    </lineage>
</organism>
<evidence type="ECO:0000313" key="3">
    <source>
        <dbReference type="EMBL" id="PFE06382.1"/>
    </source>
</evidence>
<keyword evidence="2" id="KW-0472">Membrane</keyword>
<proteinExistence type="predicted"/>
<feature type="region of interest" description="Disordered" evidence="1">
    <location>
        <begin position="321"/>
        <end position="353"/>
    </location>
</feature>
<feature type="transmembrane region" description="Helical" evidence="2">
    <location>
        <begin position="236"/>
        <end position="259"/>
    </location>
</feature>
<feature type="transmembrane region" description="Helical" evidence="2">
    <location>
        <begin position="265"/>
        <end position="287"/>
    </location>
</feature>
<evidence type="ECO:0000256" key="1">
    <source>
        <dbReference type="SAM" id="MobiDB-lite"/>
    </source>
</evidence>
<name>A0A2A8ZPZ5_BACCE</name>
<feature type="transmembrane region" description="Helical" evidence="2">
    <location>
        <begin position="67"/>
        <end position="87"/>
    </location>
</feature>
<sequence length="1463" mass="156428">MLEKIVEWVGGLIIVLVKAFLGPVYATLDPLPVLVFGGNGTEGKGTNLDFLFSGDSLTKVLDTGMPVMFKFVAFCVLISVVVTAAKYSATAINPNNRTALIEYAKDLMIISICLWHFDYFYTLIFDINSWVIVEFRDAINGVSGGNFDPDKGTKFLQPGFGGAGLTITELSLKGHEDDYMFIIFGLFIEAGLIVWANFYYLMRAVSLYVLMLMGPLMVGMWLFPQKKQQTLYWIREFMGAVFIQAIHAITLWLIISLIGAANSPLLKLMLLAMFIPIGEIVKSFIGLSTNASGGIHKAGTMMGMGALASVAGLVKGVRDDYRNSKAKPNDKGNKEETKEDADNPKNALGANLGTDIGTTSRAARMLKAGQIGSSIGKAATGLAGMAAGAGLGPEGMAIGTMVGSKAGEITGAVAGRTAGAVGEGAVALGKHIGSSVKKGADTYSNLNGESYPELTDEDIAQDLATKDFESWKADNPDSAVTSRLKQAFPGASDAEIAKKVAKTNSDQMSHFKNQRKQDFQNMKKNATPYGNAKDLVNAATNAFQKGYEADHKDAFMSQLPENMSAEEKEKKWNGHLNSKVQGFRNHAEQAAIKAGAMPVDTLASQFALGKAVEGVKGETLEGGHQNMGQVDSLVGASTAAFKKAYDADHKAGFMKQFSAGVPQQEKEAAWNKHLSQEVQGFKNHAQKAAEQAGIVQQKDGTSYANKEAFASQLSQQLQSNPNKQGNNLFDKSYVNKDSFASQLALGKVGKAVEGVKGETLESGHQNMGQVGALVGASTAAFKKAYTADHKAGFMKQLPANLSQQEKEAAWNKHVGHKVQGFENYAQKAVEQAGIVQQKDGTKFANKEAFASHLSQQLQNNPNLNAMGVSSTAGIQKAVNGVKTHGLTSGYGSQNAKQVSNVGNLVQASTESFKQGYAGENRANFMKNLSPTMAQPQKEQAWQTHLNQKGSEFKAVAQQAAVQTGAMPVQAKDTSGKSLHAQSYINKDAFASQLTKGLQSHATLGTVSQQVSSGITSSIQGVRSHGVAAGGAINKAVYTATQTQASMARAGNLSVSEIQRSYADASAGVASIAQSAGKMSVPTSAVGRMTQQSKMVGISMMEGAKHFAHIRGLENVSKAYFNASDTVQQAGGNAVQKAISGSAAAVHTSLGGNAAERHYNVTKGLSYAAGVIGGAGAYQAAARTVSKYNPYNKAVQTEAKEIQEIQRMVPTITDHTGTQSVAKGAVRLVTTNNKSWIEAKDSSGMTQVVSRYGSGDSSIRSGQMVYQDLNIADGQLTQYRNGMKASPAYIQDSSGGKISINRSINTNPNQLVGNQNPRPIQQKPVISEPPLTVSHKVDNGHFYMSDLDQGGYKNVQMVVERDRSYMVATTTEGTVSRISPFGKGDTRLQTNQRIERNCEVKDSSIKPKEEILVTHTQDEVVRAETQLNLSEHDPQNLIPFAPNPRLAQRKRRNDEHGKYGVTSL</sequence>
<feature type="region of interest" description="Disordered" evidence="1">
    <location>
        <begin position="1429"/>
        <end position="1463"/>
    </location>
</feature>
<protein>
    <recommendedName>
        <fullName evidence="5">Reticulocyte binding protein</fullName>
    </recommendedName>
</protein>
<dbReference type="Proteomes" id="UP000220032">
    <property type="component" value="Unassembled WGS sequence"/>
</dbReference>
<keyword evidence="2" id="KW-0812">Transmembrane</keyword>
<reference evidence="3 4" key="1">
    <citation type="submission" date="2017-09" db="EMBL/GenBank/DDBJ databases">
        <title>Large-scale bioinformatics analysis of Bacillus genomes uncovers conserved roles of natural products in bacterial physiology.</title>
        <authorList>
            <consortium name="Agbiome Team Llc"/>
            <person name="Bleich R.M."/>
            <person name="Grubbs K.J."/>
            <person name="Santa Maria K.C."/>
            <person name="Allen S.E."/>
            <person name="Farag S."/>
            <person name="Shank E.A."/>
            <person name="Bowers A."/>
        </authorList>
    </citation>
    <scope>NUCLEOTIDE SEQUENCE [LARGE SCALE GENOMIC DNA]</scope>
    <source>
        <strain evidence="3 4">AFS022681</strain>
    </source>
</reference>
<evidence type="ECO:0008006" key="5">
    <source>
        <dbReference type="Google" id="ProtNLM"/>
    </source>
</evidence>
<dbReference type="Pfam" id="PF19590">
    <property type="entry name" value="TrbL_3"/>
    <property type="match status" value="1"/>
</dbReference>
<feature type="transmembrane region" description="Helical" evidence="2">
    <location>
        <begin position="5"/>
        <end position="26"/>
    </location>
</feature>
<feature type="transmembrane region" description="Helical" evidence="2">
    <location>
        <begin position="205"/>
        <end position="224"/>
    </location>
</feature>
<evidence type="ECO:0000256" key="2">
    <source>
        <dbReference type="SAM" id="Phobius"/>
    </source>
</evidence>
<dbReference type="InterPro" id="IPR045782">
    <property type="entry name" value="TrbL_3"/>
</dbReference>
<feature type="transmembrane region" description="Helical" evidence="2">
    <location>
        <begin position="179"/>
        <end position="199"/>
    </location>
</feature>
<keyword evidence="2" id="KW-1133">Transmembrane helix</keyword>
<comment type="caution">
    <text evidence="3">The sequence shown here is derived from an EMBL/GenBank/DDBJ whole genome shotgun (WGS) entry which is preliminary data.</text>
</comment>